<evidence type="ECO:0000313" key="7">
    <source>
        <dbReference type="EMBL" id="OSM01480.1"/>
    </source>
</evidence>
<dbReference type="InterPro" id="IPR005895">
    <property type="entry name" value="ABC_transptr_haem_export_CcmA"/>
</dbReference>
<dbReference type="GO" id="GO:0005524">
    <property type="term" value="F:ATP binding"/>
    <property type="evidence" value="ECO:0007669"/>
    <property type="project" value="UniProtKB-KW"/>
</dbReference>
<reference evidence="7 8" key="1">
    <citation type="journal article" date="2016" name="BMC Genomics">
        <title>Combined genomic and structural analyses of a cultured magnetotactic bacterium reveals its niche adaptation to a dynamic environment.</title>
        <authorList>
            <person name="Araujo A.C."/>
            <person name="Morillo V."/>
            <person name="Cypriano J."/>
            <person name="Teixeira L.C."/>
            <person name="Leao P."/>
            <person name="Lyra S."/>
            <person name="Almeida L.G."/>
            <person name="Bazylinski D.A."/>
            <person name="Vasconcellos A.T."/>
            <person name="Abreu F."/>
            <person name="Lins U."/>
        </authorList>
    </citation>
    <scope>NUCLEOTIDE SEQUENCE [LARGE SCALE GENOMIC DNA]</scope>
    <source>
        <strain evidence="7 8">IT-1</strain>
    </source>
</reference>
<dbReference type="GO" id="GO:0016887">
    <property type="term" value="F:ATP hydrolysis activity"/>
    <property type="evidence" value="ECO:0007669"/>
    <property type="project" value="InterPro"/>
</dbReference>
<feature type="domain" description="ABC transporter" evidence="6">
    <location>
        <begin position="4"/>
        <end position="225"/>
    </location>
</feature>
<dbReference type="PROSITE" id="PS00211">
    <property type="entry name" value="ABC_TRANSPORTER_1"/>
    <property type="match status" value="1"/>
</dbReference>
<keyword evidence="3" id="KW-0547">Nucleotide-binding</keyword>
<comment type="caution">
    <text evidence="7">The sequence shown here is derived from an EMBL/GenBank/DDBJ whole genome shotgun (WGS) entry which is preliminary data.</text>
</comment>
<dbReference type="GO" id="GO:0017004">
    <property type="term" value="P:cytochrome complex assembly"/>
    <property type="evidence" value="ECO:0007669"/>
    <property type="project" value="UniProtKB-KW"/>
</dbReference>
<dbReference type="AlphaFoldDB" id="A0A1Y2K0C3"/>
<comment type="similarity">
    <text evidence="1">Belongs to the ABC transporter superfamily.</text>
</comment>
<evidence type="ECO:0000259" key="6">
    <source>
        <dbReference type="PROSITE" id="PS50893"/>
    </source>
</evidence>
<dbReference type="Proteomes" id="UP000194003">
    <property type="component" value="Unassembled WGS sequence"/>
</dbReference>
<dbReference type="OrthoDB" id="9800654at2"/>
<keyword evidence="4" id="KW-0201">Cytochrome c-type biogenesis</keyword>
<name>A0A1Y2K0C3_9PROT</name>
<keyword evidence="8" id="KW-1185">Reference proteome</keyword>
<dbReference type="Pfam" id="PF00005">
    <property type="entry name" value="ABC_tran"/>
    <property type="match status" value="1"/>
</dbReference>
<dbReference type="InterPro" id="IPR003593">
    <property type="entry name" value="AAA+_ATPase"/>
</dbReference>
<dbReference type="PROSITE" id="PS50893">
    <property type="entry name" value="ABC_TRANSPORTER_2"/>
    <property type="match status" value="1"/>
</dbReference>
<evidence type="ECO:0000256" key="4">
    <source>
        <dbReference type="ARBA" id="ARBA00022748"/>
    </source>
</evidence>
<protein>
    <submittedName>
        <fullName evidence="7">Putative heme exporter protein CcmA</fullName>
    </submittedName>
</protein>
<evidence type="ECO:0000256" key="3">
    <source>
        <dbReference type="ARBA" id="ARBA00022741"/>
    </source>
</evidence>
<dbReference type="RefSeq" id="WP_158089484.1">
    <property type="nucleotide sequence ID" value="NZ_LVJN01000020.1"/>
</dbReference>
<dbReference type="InterPro" id="IPR003439">
    <property type="entry name" value="ABC_transporter-like_ATP-bd"/>
</dbReference>
<accession>A0A1Y2K0C3</accession>
<keyword evidence="2" id="KW-0813">Transport</keyword>
<dbReference type="InterPro" id="IPR017871">
    <property type="entry name" value="ABC_transporter-like_CS"/>
</dbReference>
<evidence type="ECO:0000256" key="2">
    <source>
        <dbReference type="ARBA" id="ARBA00022448"/>
    </source>
</evidence>
<dbReference type="PANTHER" id="PTHR43335">
    <property type="entry name" value="ABC TRANSPORTER, ATP-BINDING PROTEIN"/>
    <property type="match status" value="1"/>
</dbReference>
<dbReference type="EMBL" id="LVJN01000020">
    <property type="protein sequence ID" value="OSM01480.1"/>
    <property type="molecule type" value="Genomic_DNA"/>
</dbReference>
<evidence type="ECO:0000256" key="5">
    <source>
        <dbReference type="ARBA" id="ARBA00022840"/>
    </source>
</evidence>
<proteinExistence type="inferred from homology"/>
<dbReference type="SUPFAM" id="SSF52540">
    <property type="entry name" value="P-loop containing nucleoside triphosphate hydrolases"/>
    <property type="match status" value="1"/>
</dbReference>
<dbReference type="Gene3D" id="3.40.50.300">
    <property type="entry name" value="P-loop containing nucleotide triphosphate hydrolases"/>
    <property type="match status" value="1"/>
</dbReference>
<dbReference type="STRING" id="1434232.MAIT1_01454"/>
<evidence type="ECO:0000256" key="1">
    <source>
        <dbReference type="ARBA" id="ARBA00005417"/>
    </source>
</evidence>
<keyword evidence="5" id="KW-0067">ATP-binding</keyword>
<dbReference type="NCBIfam" id="TIGR01189">
    <property type="entry name" value="ccmA"/>
    <property type="match status" value="1"/>
</dbReference>
<sequence length="227" mass="24861">MVRLQVQGIHYGFGRQKVLNGVDLQAAEGECVALFGDNGAGKSTLLSILATRYKPHKGAYLLNGTDVLKQGEYARENLIFIGHHTHLYGHLSPMENLRFSADLRGLRPSDKALRKIIDEVGLGRFAHRPAKGFSAGMRKRLALGRALLFHPALLLLDEPYSALDSKGVAWLNRLLASYLEHGGTLILASHDPERVAALPNRAVRMTGGKLIAESKHADDPVEETQPC</sequence>
<dbReference type="SMART" id="SM00382">
    <property type="entry name" value="AAA"/>
    <property type="match status" value="1"/>
</dbReference>
<organism evidence="7 8">
    <name type="scientific">Magnetofaba australis IT-1</name>
    <dbReference type="NCBI Taxonomy" id="1434232"/>
    <lineage>
        <taxon>Bacteria</taxon>
        <taxon>Pseudomonadati</taxon>
        <taxon>Pseudomonadota</taxon>
        <taxon>Magnetococcia</taxon>
        <taxon>Magnetococcales</taxon>
        <taxon>Magnetococcaceae</taxon>
        <taxon>Magnetofaba</taxon>
    </lineage>
</organism>
<evidence type="ECO:0000313" key="8">
    <source>
        <dbReference type="Proteomes" id="UP000194003"/>
    </source>
</evidence>
<gene>
    <name evidence="7" type="ORF">MAIT1_01454</name>
</gene>
<dbReference type="PANTHER" id="PTHR43335:SF2">
    <property type="entry name" value="ABC TRANSPORTER, ATP-BINDING PROTEIN"/>
    <property type="match status" value="1"/>
</dbReference>
<dbReference type="GO" id="GO:0022857">
    <property type="term" value="F:transmembrane transporter activity"/>
    <property type="evidence" value="ECO:0007669"/>
    <property type="project" value="InterPro"/>
</dbReference>
<dbReference type="InterPro" id="IPR027417">
    <property type="entry name" value="P-loop_NTPase"/>
</dbReference>